<feature type="region of interest" description="Disordered" evidence="6">
    <location>
        <begin position="393"/>
        <end position="412"/>
    </location>
</feature>
<name>A0A7S3LRW5_9STRA</name>
<proteinExistence type="predicted"/>
<keyword evidence="2 5" id="KW-0863">Zinc-finger</keyword>
<evidence type="ECO:0000313" key="9">
    <source>
        <dbReference type="EMBL" id="CAE0438904.1"/>
    </source>
</evidence>
<evidence type="ECO:0000259" key="7">
    <source>
        <dbReference type="PROSITE" id="PS50016"/>
    </source>
</evidence>
<evidence type="ECO:0000256" key="5">
    <source>
        <dbReference type="PROSITE-ProRule" id="PRU00146"/>
    </source>
</evidence>
<dbReference type="InterPro" id="IPR000949">
    <property type="entry name" value="ELM2_dom"/>
</dbReference>
<evidence type="ECO:0000256" key="2">
    <source>
        <dbReference type="ARBA" id="ARBA00022771"/>
    </source>
</evidence>
<evidence type="ECO:0000256" key="6">
    <source>
        <dbReference type="SAM" id="MobiDB-lite"/>
    </source>
</evidence>
<feature type="region of interest" description="Disordered" evidence="6">
    <location>
        <begin position="159"/>
        <end position="198"/>
    </location>
</feature>
<dbReference type="SMART" id="SM01189">
    <property type="entry name" value="ELM2"/>
    <property type="match status" value="1"/>
</dbReference>
<feature type="domain" description="PHD-type" evidence="7">
    <location>
        <begin position="638"/>
        <end position="685"/>
    </location>
</feature>
<evidence type="ECO:0000259" key="8">
    <source>
        <dbReference type="PROSITE" id="PS51156"/>
    </source>
</evidence>
<keyword evidence="3" id="KW-0862">Zinc</keyword>
<dbReference type="EMBL" id="HBIN01012141">
    <property type="protein sequence ID" value="CAE0438904.1"/>
    <property type="molecule type" value="Transcribed_RNA"/>
</dbReference>
<evidence type="ECO:0000256" key="4">
    <source>
        <dbReference type="ARBA" id="ARBA00023242"/>
    </source>
</evidence>
<gene>
    <name evidence="9" type="ORF">ASTO00021_LOCUS9128</name>
</gene>
<sequence length="711" mass="79820">MESFPLETEHAWTVKPGSSASAWDLPIERGVDIVNTLLAGVKFVDPSENAVPNYTLGSRSCIFCIATVNRNRPWLERSDVVIGIGIRIKVGKSLKTRWFDLRPLNFVEGFALLKSILRMNSKMSFSLGNFAGFVIKVQRNLFPESMGCTLKMAKKVKENQQQKQRCSNGVKEKQKVQTAKSRGKRTRPEVEDEGEDEDGAVIAKAKKLQKSDAASSTTSTAESVSPEDEFRIFNVTVPENCRHLGLMLATTETLKKQKVEESQRILPLWIPVQYERIQFAFVTAVYDSSCLKDEVKPGDVLLKIDDTEAGNLLDALKIITRKLESDSPVHLFFGRPVLPESFCGVNATANTNPNAKINAFSPLVMERFNRNAISGGSGYCLANSPLVARKYSGGSPATTCGKKRESKESNEIEKKMVSPLYSKRSCASEPSTSGTPLKVRYERFYNSRKIAFNIQDEKQGKAKNMIRVGKEYQADIPDSMRTGNAWDIWHPNELPDSQSTANYVNGAQVDYGHSIESALQILFKNNYDIASAVAELSRNPIPPNEQKFVGLSKDTSTLRTSAPILNQSSFFDRFNVAMFKVGKRDFKKIHMEMRLMGVHVPIGSVIYYYYSHWKFSNAYETWRLFVRSRVESPQEFHNDICEACNQAGEVICCDSCNLVFHNGCLNPPLIKIPEDDWSCPVCVEKFSSYTNGALLKKLARSYVSRQDVLYD</sequence>
<evidence type="ECO:0008006" key="10">
    <source>
        <dbReference type="Google" id="ProtNLM"/>
    </source>
</evidence>
<dbReference type="CDD" id="cd15532">
    <property type="entry name" value="PHD2_CHD_II"/>
    <property type="match status" value="1"/>
</dbReference>
<dbReference type="Pfam" id="PF00628">
    <property type="entry name" value="PHD"/>
    <property type="match status" value="1"/>
</dbReference>
<dbReference type="PANTHER" id="PTHR24102">
    <property type="entry name" value="PHD FINGER PROTEIN"/>
    <property type="match status" value="1"/>
</dbReference>
<dbReference type="Gene3D" id="3.30.40.10">
    <property type="entry name" value="Zinc/RING finger domain, C3HC4 (zinc finger)"/>
    <property type="match status" value="1"/>
</dbReference>
<keyword evidence="4" id="KW-0539">Nucleus</keyword>
<reference evidence="9" key="1">
    <citation type="submission" date="2021-01" db="EMBL/GenBank/DDBJ databases">
        <authorList>
            <person name="Corre E."/>
            <person name="Pelletier E."/>
            <person name="Niang G."/>
            <person name="Scheremetjew M."/>
            <person name="Finn R."/>
            <person name="Kale V."/>
            <person name="Holt S."/>
            <person name="Cochrane G."/>
            <person name="Meng A."/>
            <person name="Brown T."/>
            <person name="Cohen L."/>
        </authorList>
    </citation>
    <scope>NUCLEOTIDE SEQUENCE</scope>
    <source>
        <strain evidence="9">GSBS06</strain>
    </source>
</reference>
<dbReference type="InterPro" id="IPR011011">
    <property type="entry name" value="Znf_FYVE_PHD"/>
</dbReference>
<dbReference type="InterPro" id="IPR001965">
    <property type="entry name" value="Znf_PHD"/>
</dbReference>
<dbReference type="InterPro" id="IPR019786">
    <property type="entry name" value="Zinc_finger_PHD-type_CS"/>
</dbReference>
<dbReference type="PROSITE" id="PS51156">
    <property type="entry name" value="ELM2"/>
    <property type="match status" value="1"/>
</dbReference>
<evidence type="ECO:0000256" key="1">
    <source>
        <dbReference type="ARBA" id="ARBA00022723"/>
    </source>
</evidence>
<accession>A0A7S3LRW5</accession>
<dbReference type="Pfam" id="PF01448">
    <property type="entry name" value="ELM2"/>
    <property type="match status" value="1"/>
</dbReference>
<dbReference type="GO" id="GO:0008270">
    <property type="term" value="F:zinc ion binding"/>
    <property type="evidence" value="ECO:0007669"/>
    <property type="project" value="UniProtKB-KW"/>
</dbReference>
<keyword evidence="1" id="KW-0479">Metal-binding</keyword>
<dbReference type="PROSITE" id="PS50016">
    <property type="entry name" value="ZF_PHD_2"/>
    <property type="match status" value="1"/>
</dbReference>
<dbReference type="InterPro" id="IPR013083">
    <property type="entry name" value="Znf_RING/FYVE/PHD"/>
</dbReference>
<dbReference type="PROSITE" id="PS01359">
    <property type="entry name" value="ZF_PHD_1"/>
    <property type="match status" value="1"/>
</dbReference>
<feature type="domain" description="ELM2" evidence="8">
    <location>
        <begin position="464"/>
        <end position="540"/>
    </location>
</feature>
<feature type="compositionally biased region" description="Basic and acidic residues" evidence="6">
    <location>
        <begin position="402"/>
        <end position="412"/>
    </location>
</feature>
<dbReference type="PANTHER" id="PTHR24102:SF28">
    <property type="entry name" value="PHD-TYPE DOMAIN-CONTAINING PROTEIN"/>
    <property type="match status" value="1"/>
</dbReference>
<dbReference type="AlphaFoldDB" id="A0A7S3LRW5"/>
<evidence type="ECO:0000256" key="3">
    <source>
        <dbReference type="ARBA" id="ARBA00022833"/>
    </source>
</evidence>
<dbReference type="InterPro" id="IPR019787">
    <property type="entry name" value="Znf_PHD-finger"/>
</dbReference>
<protein>
    <recommendedName>
        <fullName evidence="10">PHD-type domain-containing protein</fullName>
    </recommendedName>
</protein>
<organism evidence="9">
    <name type="scientific">Aplanochytrium stocchinoi</name>
    <dbReference type="NCBI Taxonomy" id="215587"/>
    <lineage>
        <taxon>Eukaryota</taxon>
        <taxon>Sar</taxon>
        <taxon>Stramenopiles</taxon>
        <taxon>Bigyra</taxon>
        <taxon>Labyrinthulomycetes</taxon>
        <taxon>Thraustochytrida</taxon>
        <taxon>Thraustochytriidae</taxon>
        <taxon>Aplanochytrium</taxon>
    </lineage>
</organism>
<dbReference type="SMART" id="SM00249">
    <property type="entry name" value="PHD"/>
    <property type="match status" value="1"/>
</dbReference>
<dbReference type="SUPFAM" id="SSF57903">
    <property type="entry name" value="FYVE/PHD zinc finger"/>
    <property type="match status" value="1"/>
</dbReference>